<organism evidence="5 6">
    <name type="scientific">Suttonella indologenes</name>
    <dbReference type="NCBI Taxonomy" id="13276"/>
    <lineage>
        <taxon>Bacteria</taxon>
        <taxon>Pseudomonadati</taxon>
        <taxon>Pseudomonadota</taxon>
        <taxon>Gammaproteobacteria</taxon>
        <taxon>Cardiobacteriales</taxon>
        <taxon>Cardiobacteriaceae</taxon>
        <taxon>Suttonella</taxon>
    </lineage>
</organism>
<keyword evidence="2 3" id="KW-0732">Signal</keyword>
<dbReference type="EMBL" id="UHIA01000004">
    <property type="protein sequence ID" value="SUO97462.1"/>
    <property type="molecule type" value="Genomic_DNA"/>
</dbReference>
<dbReference type="Proteomes" id="UP000254575">
    <property type="component" value="Unassembled WGS sequence"/>
</dbReference>
<name>A0A380MYS5_9GAMM</name>
<evidence type="ECO:0000256" key="2">
    <source>
        <dbReference type="ARBA" id="ARBA00022729"/>
    </source>
</evidence>
<protein>
    <submittedName>
        <fullName evidence="5">Probable ABC transporter arginine-binding protein ArtJ</fullName>
    </submittedName>
</protein>
<accession>A0A380MYS5</accession>
<dbReference type="AlphaFoldDB" id="A0A380MYS5"/>
<dbReference type="RefSeq" id="WP_115218645.1">
    <property type="nucleotide sequence ID" value="NZ_UHIA01000004.1"/>
</dbReference>
<keyword evidence="6" id="KW-1185">Reference proteome</keyword>
<evidence type="ECO:0000259" key="4">
    <source>
        <dbReference type="SMART" id="SM00062"/>
    </source>
</evidence>
<evidence type="ECO:0000313" key="6">
    <source>
        <dbReference type="Proteomes" id="UP000254575"/>
    </source>
</evidence>
<dbReference type="PANTHER" id="PTHR35936">
    <property type="entry name" value="MEMBRANE-BOUND LYTIC MUREIN TRANSGLYCOSYLASE F"/>
    <property type="match status" value="1"/>
</dbReference>
<feature type="chain" id="PRO_5017070615" evidence="3">
    <location>
        <begin position="23"/>
        <end position="255"/>
    </location>
</feature>
<dbReference type="InterPro" id="IPR001638">
    <property type="entry name" value="Solute-binding_3/MltF_N"/>
</dbReference>
<evidence type="ECO:0000256" key="3">
    <source>
        <dbReference type="SAM" id="SignalP"/>
    </source>
</evidence>
<dbReference type="PANTHER" id="PTHR35936:SF38">
    <property type="entry name" value="GLUTAMINE-BINDING PERIPLASMIC PROTEIN"/>
    <property type="match status" value="1"/>
</dbReference>
<gene>
    <name evidence="5" type="primary">artJ_3</name>
    <name evidence="5" type="ORF">NCTC10717_01465</name>
</gene>
<proteinExistence type="inferred from homology"/>
<dbReference type="OrthoDB" id="9768183at2"/>
<evidence type="ECO:0000256" key="1">
    <source>
        <dbReference type="ARBA" id="ARBA00010333"/>
    </source>
</evidence>
<dbReference type="Gene3D" id="3.40.190.10">
    <property type="entry name" value="Periplasmic binding protein-like II"/>
    <property type="match status" value="2"/>
</dbReference>
<reference evidence="5 6" key="1">
    <citation type="submission" date="2018-06" db="EMBL/GenBank/DDBJ databases">
        <authorList>
            <consortium name="Pathogen Informatics"/>
            <person name="Doyle S."/>
        </authorList>
    </citation>
    <scope>NUCLEOTIDE SEQUENCE [LARGE SCALE GENOMIC DNA]</scope>
    <source>
        <strain evidence="5 6">NCTC10717</strain>
    </source>
</reference>
<feature type="domain" description="Solute-binding protein family 3/N-terminal" evidence="4">
    <location>
        <begin position="28"/>
        <end position="255"/>
    </location>
</feature>
<feature type="signal peptide" evidence="3">
    <location>
        <begin position="1"/>
        <end position="22"/>
    </location>
</feature>
<sequence length="255" mass="29175">MLYLKKLSKFAAITLVSTCFNAAIQAETLKMGVNHKAPPYIYIDEKGDLTGFTIELAKAIGKEAGFDVEVVALPFVSVIKAMENKEIDIIGHMYSSAERAKIYNFVNSYDDQFKFIRLKDRTSADLVSPLNENTRVSVIEGSPQFKELQAMKSQDYPTIEIRDLDTNFLTFKELFQKKSDIMFAPISEINSLRNNYKEYEFQILDIPSQYSHIQATSINYATRKEEEALHERISKGFEIAKSNGVYDELIKKYNL</sequence>
<evidence type="ECO:0000313" key="5">
    <source>
        <dbReference type="EMBL" id="SUO97462.1"/>
    </source>
</evidence>
<dbReference type="SUPFAM" id="SSF53850">
    <property type="entry name" value="Periplasmic binding protein-like II"/>
    <property type="match status" value="1"/>
</dbReference>
<comment type="similarity">
    <text evidence="1">Belongs to the bacterial solute-binding protein 3 family.</text>
</comment>
<dbReference type="SMART" id="SM00062">
    <property type="entry name" value="PBPb"/>
    <property type="match status" value="1"/>
</dbReference>
<dbReference type="Pfam" id="PF00497">
    <property type="entry name" value="SBP_bac_3"/>
    <property type="match status" value="1"/>
</dbReference>